<dbReference type="Proteomes" id="UP000094256">
    <property type="component" value="Chromosome"/>
</dbReference>
<name>A0A1B3ZE98_9SPHN</name>
<gene>
    <name evidence="1" type="ORF">AWL63_19175</name>
</gene>
<proteinExistence type="predicted"/>
<keyword evidence="2" id="KW-1185">Reference proteome</keyword>
<accession>A0A1B3ZE98</accession>
<dbReference type="STRING" id="1560345.AWL63_19175"/>
<reference evidence="1 2" key="1">
    <citation type="submission" date="2016-01" db="EMBL/GenBank/DDBJ databases">
        <title>Complete genome and mega plasmid sequence of Sphingomonas panacis DCY99 elicits systemic resistance in rice to Xanthomonas oryzae.</title>
        <authorList>
            <person name="Kim Y.J."/>
            <person name="Yang D.C."/>
            <person name="Sing P."/>
        </authorList>
    </citation>
    <scope>NUCLEOTIDE SEQUENCE [LARGE SCALE GENOMIC DNA]</scope>
    <source>
        <strain evidence="1 2">DCY99</strain>
    </source>
</reference>
<dbReference type="OrthoDB" id="9883776at2"/>
<evidence type="ECO:0000313" key="1">
    <source>
        <dbReference type="EMBL" id="AOH85752.1"/>
    </source>
</evidence>
<sequence length="68" mass="7620">MSCRPDLYKARITLDRTLLELRDVERNVGGAAQLNVARAREYLAAADIELGRAVQLIAPPAVIFERLR</sequence>
<dbReference type="KEGG" id="span:AWL63_19175"/>
<organism evidence="1 2">
    <name type="scientific">Sphingomonas panacis</name>
    <dbReference type="NCBI Taxonomy" id="1560345"/>
    <lineage>
        <taxon>Bacteria</taxon>
        <taxon>Pseudomonadati</taxon>
        <taxon>Pseudomonadota</taxon>
        <taxon>Alphaproteobacteria</taxon>
        <taxon>Sphingomonadales</taxon>
        <taxon>Sphingomonadaceae</taxon>
        <taxon>Sphingomonas</taxon>
    </lineage>
</organism>
<protein>
    <submittedName>
        <fullName evidence="1">Uncharacterized protein</fullName>
    </submittedName>
</protein>
<evidence type="ECO:0000313" key="2">
    <source>
        <dbReference type="Proteomes" id="UP000094256"/>
    </source>
</evidence>
<dbReference type="AlphaFoldDB" id="A0A1B3ZE98"/>
<dbReference type="EMBL" id="CP014168">
    <property type="protein sequence ID" value="AOH85752.1"/>
    <property type="molecule type" value="Genomic_DNA"/>
</dbReference>
<dbReference type="RefSeq" id="WP_069206281.1">
    <property type="nucleotide sequence ID" value="NZ_CP014168.1"/>
</dbReference>